<organism evidence="3 4">
    <name type="scientific">Petrolisthes cinctipes</name>
    <name type="common">Flat porcelain crab</name>
    <dbReference type="NCBI Taxonomy" id="88211"/>
    <lineage>
        <taxon>Eukaryota</taxon>
        <taxon>Metazoa</taxon>
        <taxon>Ecdysozoa</taxon>
        <taxon>Arthropoda</taxon>
        <taxon>Crustacea</taxon>
        <taxon>Multicrustacea</taxon>
        <taxon>Malacostraca</taxon>
        <taxon>Eumalacostraca</taxon>
        <taxon>Eucarida</taxon>
        <taxon>Decapoda</taxon>
        <taxon>Pleocyemata</taxon>
        <taxon>Anomura</taxon>
        <taxon>Galatheoidea</taxon>
        <taxon>Porcellanidae</taxon>
        <taxon>Petrolisthes</taxon>
    </lineage>
</organism>
<sequence length="1122" mass="122487">MREMIGAVIKRNDWGKDEGNDWNRDEGNDWNRDGGNDWAVIKEMIGARMKRNDWGKDEGNDWGKDEGNDWSRDKGNDWNRDGGNDWNRFATTTRSAHVVEYAKLNTFTVGGDNTDPFSHVYGTASAQLAPVYNPDGSLYADAPVLVEATPSLPAAPSSSLTVSSTPSRFAYSRAHSDSPFVTKTVYGFLDFTTLVGSTLMVFTPQSQTAKPHTTKTKGVARITVTASEAPRPTPRPRPSPTPTLPQVIATPVPPTRPSRPALHSSSSSSDLEISFFSPNSALSIEDLFSAPSSATVTGNMKEVIEPPKQSRQPSAFRFTNKNSGDTGSRRRLDLNFFSSRKKPSSPRPPVKPPGGSTLVPITIEGSGTLARPTPTFTLLPTPSEVVVSATQGFASLSVIGPFKTAINNDLGQVNQHYDFLSSSPPLGVTENFNVYNVEATALPKELHALDDAASENFPTGLVTKMGGTILSQGQITVHETSVIGTYIDGQYAQVLQSTSRIFQTSPTAAAALASPVHSNFETVKSVIKGSATQFITPEPTLSLPLESLFSESSGRDRDSRAGQVDDLIAMRMRSALSKRRGTQQDARPRPHDPYVDEEEDHDLQRSGSNLRPSFRLQGATSFRQTPEARTSVRRAQEVSTFYGKNLENRESRPRFKPAATRRFSRPGGQQSPQHGGKRPGRPGNRWRLASSPRPKVNVNRRPVLPDIQDEGPYVEERQEGPIIKPTPEAPILQDGGEETLQIETQTPENGATDMLLEVATVRSLHTFRVGTTKNTRYVTFTKTFTHHLEITPPPDVEPSATTDDVYQTPLFENILDEGPRDVSTLPPVELEGNDLAALLQTVTETFSTTETMRKTSVLPVLQSGQTHYHTLTQTYHITRVVTALKTIPPYEAFSFIPENSLNEFNGQLLAEGTETDEALLPGEVEYDENGEVVSVAGETRVPPPSGFPFSDPNLAQLAGGQFNPDVLEQQLHPQLVAALQQRQQLQQVKQQQSAVAPQLVPGHLPSPVNPAVATPVLSPDQMQQLAYLRLMNPYGFGAFPPVQQQQPTTSVTSSPVVITTDITTTSTRVFRVIFNARPIKTTISTVETIHTTLTTFSTSIITVAPALPSFPFPFGPSPFQVG</sequence>
<keyword evidence="4" id="KW-1185">Reference proteome</keyword>
<proteinExistence type="predicted"/>
<feature type="region of interest" description="Disordered" evidence="1">
    <location>
        <begin position="226"/>
        <end position="270"/>
    </location>
</feature>
<feature type="compositionally biased region" description="Polar residues" evidence="1">
    <location>
        <begin position="309"/>
        <end position="326"/>
    </location>
</feature>
<dbReference type="InterPro" id="IPR031866">
    <property type="entry name" value="DUF4758"/>
</dbReference>
<dbReference type="Pfam" id="PF15950">
    <property type="entry name" value="DUF4758"/>
    <property type="match status" value="1"/>
</dbReference>
<evidence type="ECO:0000259" key="2">
    <source>
        <dbReference type="Pfam" id="PF15950"/>
    </source>
</evidence>
<name>A0AAE1EI79_PETCI</name>
<dbReference type="AlphaFoldDB" id="A0AAE1EI79"/>
<feature type="region of interest" description="Disordered" evidence="1">
    <location>
        <begin position="14"/>
        <end position="35"/>
    </location>
</feature>
<dbReference type="Proteomes" id="UP001286313">
    <property type="component" value="Unassembled WGS sequence"/>
</dbReference>
<evidence type="ECO:0000313" key="3">
    <source>
        <dbReference type="EMBL" id="KAK3851805.1"/>
    </source>
</evidence>
<evidence type="ECO:0000256" key="1">
    <source>
        <dbReference type="SAM" id="MobiDB-lite"/>
    </source>
</evidence>
<dbReference type="PANTHER" id="PTHR39072">
    <property type="entry name" value="RE48511P"/>
    <property type="match status" value="1"/>
</dbReference>
<protein>
    <recommendedName>
        <fullName evidence="2">DUF4758 domain-containing protein</fullName>
    </recommendedName>
</protein>
<evidence type="ECO:0000313" key="4">
    <source>
        <dbReference type="Proteomes" id="UP001286313"/>
    </source>
</evidence>
<dbReference type="PANTHER" id="PTHR39072:SF3">
    <property type="entry name" value="RE48511P"/>
    <property type="match status" value="1"/>
</dbReference>
<feature type="domain" description="DUF4758" evidence="2">
    <location>
        <begin position="447"/>
        <end position="499"/>
    </location>
</feature>
<reference evidence="3" key="1">
    <citation type="submission" date="2023-10" db="EMBL/GenBank/DDBJ databases">
        <title>Genome assemblies of two species of porcelain crab, Petrolisthes cinctipes and Petrolisthes manimaculis (Anomura: Porcellanidae).</title>
        <authorList>
            <person name="Angst P."/>
        </authorList>
    </citation>
    <scope>NUCLEOTIDE SEQUENCE</scope>
    <source>
        <strain evidence="3">PB745_01</strain>
        <tissue evidence="3">Gill</tissue>
    </source>
</reference>
<accession>A0AAE1EI79</accession>
<feature type="compositionally biased region" description="Polar residues" evidence="1">
    <location>
        <begin position="618"/>
        <end position="628"/>
    </location>
</feature>
<comment type="caution">
    <text evidence="3">The sequence shown here is derived from an EMBL/GenBank/DDBJ whole genome shotgun (WGS) entry which is preliminary data.</text>
</comment>
<feature type="compositionally biased region" description="Pro residues" evidence="1">
    <location>
        <begin position="231"/>
        <end position="243"/>
    </location>
</feature>
<dbReference type="EMBL" id="JAWQEG010007722">
    <property type="protein sequence ID" value="KAK3851805.1"/>
    <property type="molecule type" value="Genomic_DNA"/>
</dbReference>
<feature type="region of interest" description="Disordered" evidence="1">
    <location>
        <begin position="576"/>
        <end position="707"/>
    </location>
</feature>
<feature type="region of interest" description="Disordered" evidence="1">
    <location>
        <begin position="304"/>
        <end position="358"/>
    </location>
</feature>
<feature type="region of interest" description="Disordered" evidence="1">
    <location>
        <begin position="55"/>
        <end position="76"/>
    </location>
</feature>
<gene>
    <name evidence="3" type="ORF">Pcinc_041573</name>
</gene>